<sequence length="398" mass="46272">MKKNQYELEWLDDVVSIQLNPDVKGSKDLSSEETNKIKQRIETEEREVLSRLKNRLFRVPDEAASRSLVKKYHDDLVLMITKNYSHLHHPAVMHSGLKELHEFIGARLHYILFLFEKELSSFLNTENLVPITELLIQKTQILERADDMRKNLATGEYGMAPVDIVMEVIEDYISKIDNRVPITLRESSYIRELMHDVLSIDGNLTSITGCDAINELLIIWNLNSKNCIRYFTTGTQMLMDSKETEEEKLAFLKLESKKLDIIPERQNFVLDPDFPSVKEYCYKWLNNEIAYRENRLEGFVPLAREEARKEMKENAFKAVVSMSVDQLSLILRALFDLRIILAKSMSAAFKAITPYLSTPLTENINWDNARTKSYVAEESDKQIVIAKLEELIRLIRSY</sequence>
<gene>
    <name evidence="1" type="ORF">SAMN04488055_1291</name>
</gene>
<protein>
    <submittedName>
        <fullName evidence="1">Uncharacterized protein</fullName>
    </submittedName>
</protein>
<reference evidence="2" key="1">
    <citation type="submission" date="2016-11" db="EMBL/GenBank/DDBJ databases">
        <authorList>
            <person name="Varghese N."/>
            <person name="Submissions S."/>
        </authorList>
    </citation>
    <scope>NUCLEOTIDE SEQUENCE [LARGE SCALE GENOMIC DNA]</scope>
    <source>
        <strain evidence="2">DSM 24787</strain>
    </source>
</reference>
<dbReference type="RefSeq" id="WP_074238446.1">
    <property type="nucleotide sequence ID" value="NZ_FSRA01000001.1"/>
</dbReference>
<accession>A0A1N6E487</accession>
<proteinExistence type="predicted"/>
<name>A0A1N6E487_9BACT</name>
<keyword evidence="2" id="KW-1185">Reference proteome</keyword>
<dbReference type="STRING" id="536979.SAMN04488055_1291"/>
<organism evidence="1 2">
    <name type="scientific">Chitinophaga niabensis</name>
    <dbReference type="NCBI Taxonomy" id="536979"/>
    <lineage>
        <taxon>Bacteria</taxon>
        <taxon>Pseudomonadati</taxon>
        <taxon>Bacteroidota</taxon>
        <taxon>Chitinophagia</taxon>
        <taxon>Chitinophagales</taxon>
        <taxon>Chitinophagaceae</taxon>
        <taxon>Chitinophaga</taxon>
    </lineage>
</organism>
<evidence type="ECO:0000313" key="1">
    <source>
        <dbReference type="EMBL" id="SIN77832.1"/>
    </source>
</evidence>
<dbReference type="AlphaFoldDB" id="A0A1N6E487"/>
<dbReference type="OrthoDB" id="636834at2"/>
<evidence type="ECO:0000313" key="2">
    <source>
        <dbReference type="Proteomes" id="UP000185003"/>
    </source>
</evidence>
<dbReference type="Proteomes" id="UP000185003">
    <property type="component" value="Unassembled WGS sequence"/>
</dbReference>
<dbReference type="EMBL" id="FSRA01000001">
    <property type="protein sequence ID" value="SIN77832.1"/>
    <property type="molecule type" value="Genomic_DNA"/>
</dbReference>